<dbReference type="Gene3D" id="3.30.1380.10">
    <property type="match status" value="1"/>
</dbReference>
<dbReference type="PANTHER" id="PTHR34385">
    <property type="entry name" value="D-ALANYL-D-ALANINE CARBOXYPEPTIDASE"/>
    <property type="match status" value="1"/>
</dbReference>
<dbReference type="OrthoDB" id="9792074at2"/>
<keyword evidence="3" id="KW-1185">Reference proteome</keyword>
<dbReference type="AlphaFoldDB" id="B0TVI5"/>
<dbReference type="CDD" id="cd14847">
    <property type="entry name" value="DD-carboxypeptidase_like"/>
    <property type="match status" value="1"/>
</dbReference>
<evidence type="ECO:0000313" key="2">
    <source>
        <dbReference type="EMBL" id="ABZ76870.1"/>
    </source>
</evidence>
<dbReference type="SUPFAM" id="SSF55166">
    <property type="entry name" value="Hedgehog/DD-peptidase"/>
    <property type="match status" value="1"/>
</dbReference>
<dbReference type="Pfam" id="PF02557">
    <property type="entry name" value="VanY"/>
    <property type="match status" value="1"/>
</dbReference>
<dbReference type="HOGENOM" id="CLU_081855_0_0_6"/>
<dbReference type="STRING" id="458817.Shal_2311"/>
<reference evidence="2" key="1">
    <citation type="submission" date="2008-01" db="EMBL/GenBank/DDBJ databases">
        <title>Complete sequence of Shewanella halifaxensis HAW-EB4.</title>
        <authorList>
            <consortium name="US DOE Joint Genome Institute"/>
            <person name="Copeland A."/>
            <person name="Lucas S."/>
            <person name="Lapidus A."/>
            <person name="Glavina del Rio T."/>
            <person name="Dalin E."/>
            <person name="Tice H."/>
            <person name="Bruce D."/>
            <person name="Goodwin L."/>
            <person name="Pitluck S."/>
            <person name="Sims D."/>
            <person name="Brettin T."/>
            <person name="Detter J.C."/>
            <person name="Han C."/>
            <person name="Kuske C.R."/>
            <person name="Schmutz J."/>
            <person name="Larimer F."/>
            <person name="Land M."/>
            <person name="Hauser L."/>
            <person name="Kyrpides N."/>
            <person name="Kim E."/>
            <person name="Zhao J.-S."/>
            <person name="Richardson P."/>
        </authorList>
    </citation>
    <scope>NUCLEOTIDE SEQUENCE [LARGE SCALE GENOMIC DNA]</scope>
    <source>
        <strain evidence="2">HAW-EB4</strain>
    </source>
</reference>
<dbReference type="GO" id="GO:0006508">
    <property type="term" value="P:proteolysis"/>
    <property type="evidence" value="ECO:0007669"/>
    <property type="project" value="InterPro"/>
</dbReference>
<dbReference type="KEGG" id="shl:Shal_2311"/>
<dbReference type="InterPro" id="IPR009045">
    <property type="entry name" value="Zn_M74/Hedgehog-like"/>
</dbReference>
<proteinExistence type="predicted"/>
<protein>
    <submittedName>
        <fullName evidence="2">Peptidase M15B and M15C DD-carboxypeptidase VanY/endolysin</fullName>
    </submittedName>
</protein>
<organism evidence="2 3">
    <name type="scientific">Shewanella halifaxensis (strain HAW-EB4)</name>
    <dbReference type="NCBI Taxonomy" id="458817"/>
    <lineage>
        <taxon>Bacteria</taxon>
        <taxon>Pseudomonadati</taxon>
        <taxon>Pseudomonadota</taxon>
        <taxon>Gammaproteobacteria</taxon>
        <taxon>Alteromonadales</taxon>
        <taxon>Shewanellaceae</taxon>
        <taxon>Shewanella</taxon>
    </lineage>
</organism>
<evidence type="ECO:0000313" key="3">
    <source>
        <dbReference type="Proteomes" id="UP000001317"/>
    </source>
</evidence>
<dbReference type="Proteomes" id="UP000001317">
    <property type="component" value="Chromosome"/>
</dbReference>
<sequence>MQVEHPFLYGLEDQHLVECLGYLLEANTAAAFFNMQQAASTAGIDIQICSGYRDFDKQLSIWNAKASGRRAVLDKASKPVSIESLCSNELIDTILLWSALPGMSRHHWGTDIDIFDGNRIKKPELQLVPAEYQHGGPCLALSQWLHSHAEKYGFYLPYQQGLSGVSPEPWHLSYFPISKDYINSYDIDSVKTVLACCDILHKDEILERIAPLVNEYVLRVAPVPTLKQPLTET</sequence>
<dbReference type="RefSeq" id="WP_012277399.1">
    <property type="nucleotide sequence ID" value="NC_010334.1"/>
</dbReference>
<name>B0TVI5_SHEHH</name>
<evidence type="ECO:0000259" key="1">
    <source>
        <dbReference type="Pfam" id="PF02557"/>
    </source>
</evidence>
<gene>
    <name evidence="2" type="ordered locus">Shal_2311</name>
</gene>
<dbReference type="PANTHER" id="PTHR34385:SF1">
    <property type="entry name" value="PEPTIDOGLYCAN L-ALANYL-D-GLUTAMATE ENDOPEPTIDASE CWLK"/>
    <property type="match status" value="1"/>
</dbReference>
<dbReference type="EMBL" id="CP000931">
    <property type="protein sequence ID" value="ABZ76870.1"/>
    <property type="molecule type" value="Genomic_DNA"/>
</dbReference>
<accession>B0TVI5</accession>
<dbReference type="eggNOG" id="COG1876">
    <property type="taxonomic scope" value="Bacteria"/>
</dbReference>
<dbReference type="InterPro" id="IPR003709">
    <property type="entry name" value="VanY-like_core_dom"/>
</dbReference>
<feature type="domain" description="D-alanyl-D-alanine carboxypeptidase-like core" evidence="1">
    <location>
        <begin position="24"/>
        <end position="176"/>
    </location>
</feature>
<dbReference type="InterPro" id="IPR052179">
    <property type="entry name" value="DD-CPase-like"/>
</dbReference>
<dbReference type="GO" id="GO:0004180">
    <property type="term" value="F:carboxypeptidase activity"/>
    <property type="evidence" value="ECO:0007669"/>
    <property type="project" value="UniProtKB-KW"/>
</dbReference>